<dbReference type="Gene3D" id="3.90.550.10">
    <property type="entry name" value="Spore Coat Polysaccharide Biosynthesis Protein SpsA, Chain A"/>
    <property type="match status" value="1"/>
</dbReference>
<keyword evidence="2" id="KW-1185">Reference proteome</keyword>
<evidence type="ECO:0000313" key="2">
    <source>
        <dbReference type="Proteomes" id="UP000182761"/>
    </source>
</evidence>
<proteinExistence type="predicted"/>
<gene>
    <name evidence="1" type="ORF">Ga0061079_102165</name>
</gene>
<dbReference type="Proteomes" id="UP000182761">
    <property type="component" value="Unassembled WGS sequence"/>
</dbReference>
<dbReference type="EMBL" id="FCOR01000002">
    <property type="protein sequence ID" value="CVK15615.1"/>
    <property type="molecule type" value="Genomic_DNA"/>
</dbReference>
<sequence length="342" mass="40926">MDILIKSFNRPFYLDRCLASIQTFVDGTYSIKVLDDGTPEKYLNKIKVKYPTIKIVKSENYLEKEEAIKQNLKTGKEIDGFKIPTQLWVTAVKEASPYFIITEDDVWFTKEIHVSELIKIMKEEDISLLRLGWLGNDNFIKQFKHVEITPYITANYPDLFTASPFIMRCFFYNKLKFFSLLYKLGLVTNHTKAKYWILNSILMGIYKKEYWLKIWDNIDGKVDEKRQLYNSTMYYRKYKHNKKMIAQLNDEVMKTTFTSSATNSYHNYGFDFDVNQYNFLMNEKWFSGEFDSLQNFPKDFSEDYIASFLKNKDNRKIKLQEWKKWSEKFKNQYRIQGCSVDE</sequence>
<protein>
    <recommendedName>
        <fullName evidence="3">Glycosyl transferase family 2</fullName>
    </recommendedName>
</protein>
<evidence type="ECO:0008006" key="3">
    <source>
        <dbReference type="Google" id="ProtNLM"/>
    </source>
</evidence>
<dbReference type="RefSeq" id="WP_176696531.1">
    <property type="nucleotide sequence ID" value="NZ_FCOR01000002.1"/>
</dbReference>
<evidence type="ECO:0000313" key="1">
    <source>
        <dbReference type="EMBL" id="CVK15615.1"/>
    </source>
</evidence>
<organism evidence="1 2">
    <name type="scientific">Apibacter mensalis</name>
    <dbReference type="NCBI Taxonomy" id="1586267"/>
    <lineage>
        <taxon>Bacteria</taxon>
        <taxon>Pseudomonadati</taxon>
        <taxon>Bacteroidota</taxon>
        <taxon>Flavobacteriia</taxon>
        <taxon>Flavobacteriales</taxon>
        <taxon>Weeksellaceae</taxon>
        <taxon>Apibacter</taxon>
    </lineage>
</organism>
<accession>A0A0X3ANJ0</accession>
<reference evidence="1 2" key="1">
    <citation type="submission" date="2016-01" db="EMBL/GenBank/DDBJ databases">
        <authorList>
            <person name="McClelland M."/>
            <person name="Jain A."/>
            <person name="Saraogi P."/>
            <person name="Mendelson R."/>
            <person name="Westerman R."/>
            <person name="SanMiguel P."/>
            <person name="Csonka L."/>
        </authorList>
    </citation>
    <scope>NUCLEOTIDE SEQUENCE [LARGE SCALE GENOMIC DNA]</scope>
    <source>
        <strain evidence="1 2">R-53146</strain>
    </source>
</reference>
<dbReference type="InterPro" id="IPR029044">
    <property type="entry name" value="Nucleotide-diphossugar_trans"/>
</dbReference>
<dbReference type="SUPFAM" id="SSF53448">
    <property type="entry name" value="Nucleotide-diphospho-sugar transferases"/>
    <property type="match status" value="1"/>
</dbReference>
<name>A0A0X3ANJ0_9FLAO</name>
<dbReference type="AlphaFoldDB" id="A0A0X3ANJ0"/>